<dbReference type="InterPro" id="IPR001387">
    <property type="entry name" value="Cro/C1-type_HTH"/>
</dbReference>
<dbReference type="SMART" id="SM00530">
    <property type="entry name" value="HTH_XRE"/>
    <property type="match status" value="1"/>
</dbReference>
<evidence type="ECO:0000313" key="4">
    <source>
        <dbReference type="EMBL" id="AHY16751.1"/>
    </source>
</evidence>
<keyword evidence="6" id="KW-1185">Reference proteome</keyword>
<evidence type="ECO:0000313" key="5">
    <source>
        <dbReference type="EMBL" id="RLU54555.1"/>
    </source>
</evidence>
<dbReference type="STRING" id="1346.BMF34_09955"/>
<feature type="transmembrane region" description="Helical" evidence="2">
    <location>
        <begin position="127"/>
        <end position="143"/>
    </location>
</feature>
<feature type="transmembrane region" description="Helical" evidence="2">
    <location>
        <begin position="105"/>
        <end position="121"/>
    </location>
</feature>
<keyword evidence="2" id="KW-0812">Transmembrane</keyword>
<keyword evidence="1" id="KW-0238">DNA-binding</keyword>
<dbReference type="KEGG" id="sio:DW64_09995"/>
<accession>A0A3L8GC11</accession>
<proteinExistence type="predicted"/>
<dbReference type="EMBL" id="CP007586">
    <property type="protein sequence ID" value="AHY16751.1"/>
    <property type="molecule type" value="Genomic_DNA"/>
</dbReference>
<dbReference type="KEGG" id="siq:DQ08_10010"/>
<dbReference type="Proteomes" id="UP000025245">
    <property type="component" value="Chromosome"/>
</dbReference>
<evidence type="ECO:0000313" key="7">
    <source>
        <dbReference type="Proteomes" id="UP000269148"/>
    </source>
</evidence>
<evidence type="ECO:0000313" key="6">
    <source>
        <dbReference type="Proteomes" id="UP000025245"/>
    </source>
</evidence>
<dbReference type="EMBL" id="QLQD01000086">
    <property type="protein sequence ID" value="RLU54555.1"/>
    <property type="molecule type" value="Genomic_DNA"/>
</dbReference>
<feature type="domain" description="HTH cro/C1-type" evidence="3">
    <location>
        <begin position="7"/>
        <end position="61"/>
    </location>
</feature>
<protein>
    <submittedName>
        <fullName evidence="4">Cro/Cl family transcriptional regulator</fullName>
    </submittedName>
    <submittedName>
        <fullName evidence="5">XRE family transcriptional regulator</fullName>
    </submittedName>
</protein>
<evidence type="ECO:0000259" key="3">
    <source>
        <dbReference type="PROSITE" id="PS50943"/>
    </source>
</evidence>
<dbReference type="PROSITE" id="PS50943">
    <property type="entry name" value="HTH_CROC1"/>
    <property type="match status" value="1"/>
</dbReference>
<evidence type="ECO:0000256" key="1">
    <source>
        <dbReference type="ARBA" id="ARBA00023125"/>
    </source>
</evidence>
<dbReference type="OrthoDB" id="9805856at2"/>
<dbReference type="Gene3D" id="1.10.260.40">
    <property type="entry name" value="lambda repressor-like DNA-binding domains"/>
    <property type="match status" value="1"/>
</dbReference>
<dbReference type="GeneID" id="35765125"/>
<keyword evidence="2" id="KW-0472">Membrane</keyword>
<sequence length="154" mass="18084">MEISTILKEARLKQGLTQQELADKVYVTRQTISKWELGKSVPDRISLELLHKELDISQDDRRNSVKHFFTKEQFFLTLVVITFSPGILGVRFFMTRLNQLKDRRLTLFINCLLSLLVAFYLKSLKDSLFAIIISVITLTYFSYRLHQLNLEKIE</sequence>
<dbReference type="Proteomes" id="UP000269148">
    <property type="component" value="Unassembled WGS sequence"/>
</dbReference>
<dbReference type="RefSeq" id="WP_003100470.1">
    <property type="nucleotide sequence ID" value="NZ_CP010783.1"/>
</dbReference>
<dbReference type="PANTHER" id="PTHR46558">
    <property type="entry name" value="TRACRIPTIONAL REGULATORY PROTEIN-RELATED-RELATED"/>
    <property type="match status" value="1"/>
</dbReference>
<evidence type="ECO:0000256" key="2">
    <source>
        <dbReference type="SAM" id="Phobius"/>
    </source>
</evidence>
<name>A0A3L8GC11_STRIN</name>
<reference evidence="4 6" key="1">
    <citation type="journal article" date="2014" name="Genome Announc.">
        <title>Complete Genome Sequence of a Virulent Strain, Streptococcus iniae ISET0901, Isolated from Diseased Tilapia.</title>
        <authorList>
            <person name="Pridgeon J.W."/>
            <person name="Zhang D."/>
            <person name="Zhang L."/>
        </authorList>
    </citation>
    <scope>NUCLEOTIDE SEQUENCE [LARGE SCALE GENOMIC DNA]</scope>
    <source>
        <strain evidence="4 6">ISET0901</strain>
    </source>
</reference>
<keyword evidence="2" id="KW-1133">Transmembrane helix</keyword>
<reference evidence="5 7" key="2">
    <citation type="submission" date="2018-06" db="EMBL/GenBank/DDBJ databases">
        <title>Mutators as drivers of adaptation in pathogenic bacteria and a risk factor for host jumps and vaccine escape.</title>
        <authorList>
            <person name="Barnes A.C."/>
            <person name="Silayeva O."/>
        </authorList>
    </citation>
    <scope>NUCLEOTIDE SEQUENCE [LARGE SCALE GENOMIC DNA]</scope>
    <source>
        <strain evidence="5 7">QMA0445</strain>
    </source>
</reference>
<dbReference type="GO" id="GO:0003677">
    <property type="term" value="F:DNA binding"/>
    <property type="evidence" value="ECO:0007669"/>
    <property type="project" value="UniProtKB-KW"/>
</dbReference>
<dbReference type="Pfam" id="PF01381">
    <property type="entry name" value="HTH_3"/>
    <property type="match status" value="1"/>
</dbReference>
<dbReference type="CDD" id="cd00093">
    <property type="entry name" value="HTH_XRE"/>
    <property type="match status" value="1"/>
</dbReference>
<dbReference type="AlphaFoldDB" id="A0A3L8GC11"/>
<organism evidence="5 7">
    <name type="scientific">Streptococcus iniae</name>
    <name type="common">Streptococcus shiloi</name>
    <dbReference type="NCBI Taxonomy" id="1346"/>
    <lineage>
        <taxon>Bacteria</taxon>
        <taxon>Bacillati</taxon>
        <taxon>Bacillota</taxon>
        <taxon>Bacilli</taxon>
        <taxon>Lactobacillales</taxon>
        <taxon>Streptococcaceae</taxon>
        <taxon>Streptococcus</taxon>
    </lineage>
</organism>
<gene>
    <name evidence="5" type="ORF">DIY07_10190</name>
    <name evidence="4" type="ORF">DQ08_10010</name>
</gene>
<dbReference type="SMR" id="A0A3L8GC11"/>
<dbReference type="InterPro" id="IPR010982">
    <property type="entry name" value="Lambda_DNA-bd_dom_sf"/>
</dbReference>
<dbReference type="SUPFAM" id="SSF47413">
    <property type="entry name" value="lambda repressor-like DNA-binding domains"/>
    <property type="match status" value="1"/>
</dbReference>
<dbReference type="KEGG" id="siz:SI82_09920"/>
<feature type="transmembrane region" description="Helical" evidence="2">
    <location>
        <begin position="74"/>
        <end position="93"/>
    </location>
</feature>
<dbReference type="PANTHER" id="PTHR46558:SF11">
    <property type="entry name" value="HTH-TYPE TRANSCRIPTIONAL REGULATOR XRE"/>
    <property type="match status" value="1"/>
</dbReference>